<reference evidence="1 2" key="1">
    <citation type="submission" date="2006-01" db="EMBL/GenBank/DDBJ databases">
        <authorList>
            <person name="Hagstrom A."/>
            <person name="Ferriera S."/>
            <person name="Johnson J."/>
            <person name="Kravitz S."/>
            <person name="Halpern A."/>
            <person name="Remington K."/>
            <person name="Beeson K."/>
            <person name="Tran B."/>
            <person name="Rogers Y.-H."/>
            <person name="Friedman R."/>
            <person name="Venter J.C."/>
        </authorList>
    </citation>
    <scope>NUCLEOTIDE SEQUENCE [LARGE SCALE GENOMIC DNA]</scope>
    <source>
        <strain evidence="1 2">SKA53</strain>
    </source>
</reference>
<evidence type="ECO:0000313" key="1">
    <source>
        <dbReference type="EMBL" id="EAQ08247.1"/>
    </source>
</evidence>
<dbReference type="STRING" id="314232.SKA53_10994"/>
<dbReference type="EMBL" id="AAMS01000001">
    <property type="protein sequence ID" value="EAQ08247.1"/>
    <property type="molecule type" value="Genomic_DNA"/>
</dbReference>
<dbReference type="AlphaFoldDB" id="A3V1W3"/>
<evidence type="ECO:0000313" key="2">
    <source>
        <dbReference type="Proteomes" id="UP000004507"/>
    </source>
</evidence>
<protein>
    <submittedName>
        <fullName evidence="1">Uncharacterized protein</fullName>
    </submittedName>
</protein>
<comment type="caution">
    <text evidence="1">The sequence shown here is derived from an EMBL/GenBank/DDBJ whole genome shotgun (WGS) entry which is preliminary data.</text>
</comment>
<organism evidence="1 2">
    <name type="scientific">Yoonia vestfoldensis SKA53</name>
    <dbReference type="NCBI Taxonomy" id="314232"/>
    <lineage>
        <taxon>Bacteria</taxon>
        <taxon>Pseudomonadati</taxon>
        <taxon>Pseudomonadota</taxon>
        <taxon>Alphaproteobacteria</taxon>
        <taxon>Rhodobacterales</taxon>
        <taxon>Paracoccaceae</taxon>
        <taxon>Yoonia</taxon>
    </lineage>
</organism>
<keyword evidence="2" id="KW-1185">Reference proteome</keyword>
<accession>A3V1W3</accession>
<name>A3V1W3_9RHOB</name>
<gene>
    <name evidence="1" type="ORF">SKA53_10994</name>
</gene>
<sequence length="43" mass="4622">MISALLALVIAVTFLSRETQKHGYTVIARGGGLPIFIQTNSAY</sequence>
<proteinExistence type="predicted"/>
<dbReference type="HOGENOM" id="CLU_3235664_0_0_5"/>
<dbReference type="Proteomes" id="UP000004507">
    <property type="component" value="Unassembled WGS sequence"/>
</dbReference>